<dbReference type="RefSeq" id="WP_226185069.1">
    <property type="nucleotide sequence ID" value="NZ_JAJADQ010000004.1"/>
</dbReference>
<dbReference type="PANTHER" id="PTHR31435">
    <property type="entry name" value="PROTEIN NATD1"/>
    <property type="match status" value="1"/>
</dbReference>
<dbReference type="Proteomes" id="UP001165297">
    <property type="component" value="Unassembled WGS sequence"/>
</dbReference>
<gene>
    <name evidence="2" type="ORF">LGH70_09880</name>
</gene>
<dbReference type="PANTHER" id="PTHR31435:SF9">
    <property type="entry name" value="PROTEIN NATD1"/>
    <property type="match status" value="1"/>
</dbReference>
<dbReference type="CDD" id="cd04301">
    <property type="entry name" value="NAT_SF"/>
    <property type="match status" value="1"/>
</dbReference>
<proteinExistence type="predicted"/>
<protein>
    <submittedName>
        <fullName evidence="2">N-acetyltransferase</fullName>
    </submittedName>
</protein>
<dbReference type="SUPFAM" id="SSF55729">
    <property type="entry name" value="Acyl-CoA N-acyltransferases (Nat)"/>
    <property type="match status" value="1"/>
</dbReference>
<feature type="domain" description="N-acetyltransferase" evidence="1">
    <location>
        <begin position="6"/>
        <end position="92"/>
    </location>
</feature>
<dbReference type="InterPro" id="IPR031165">
    <property type="entry name" value="GNAT_YJDJ"/>
</dbReference>
<accession>A0ABS8ABU2</accession>
<sequence>MKPTITHNEEEQTFYASLDGYEGELAYSRPTDDVVDFTHTFVDENLRGKGVGEALATTALDFARSQQLRIRTSCAYMQAYVERHTQYQDLRE</sequence>
<dbReference type="InterPro" id="IPR045057">
    <property type="entry name" value="Gcn5-rel_NAT"/>
</dbReference>
<dbReference type="InterPro" id="IPR016181">
    <property type="entry name" value="Acyl_CoA_acyltransferase"/>
</dbReference>
<evidence type="ECO:0000313" key="2">
    <source>
        <dbReference type="EMBL" id="MCB2377891.1"/>
    </source>
</evidence>
<comment type="caution">
    <text evidence="2">The sequence shown here is derived from an EMBL/GenBank/DDBJ whole genome shotgun (WGS) entry which is preliminary data.</text>
</comment>
<dbReference type="Pfam" id="PF14542">
    <property type="entry name" value="Acetyltransf_CG"/>
    <property type="match status" value="1"/>
</dbReference>
<evidence type="ECO:0000313" key="3">
    <source>
        <dbReference type="Proteomes" id="UP001165297"/>
    </source>
</evidence>
<organism evidence="2 3">
    <name type="scientific">Hymenobacter nitidus</name>
    <dbReference type="NCBI Taxonomy" id="2880929"/>
    <lineage>
        <taxon>Bacteria</taxon>
        <taxon>Pseudomonadati</taxon>
        <taxon>Bacteroidota</taxon>
        <taxon>Cytophagia</taxon>
        <taxon>Cytophagales</taxon>
        <taxon>Hymenobacteraceae</taxon>
        <taxon>Hymenobacter</taxon>
    </lineage>
</organism>
<keyword evidence="3" id="KW-1185">Reference proteome</keyword>
<dbReference type="Gene3D" id="3.40.630.30">
    <property type="match status" value="1"/>
</dbReference>
<evidence type="ECO:0000259" key="1">
    <source>
        <dbReference type="PROSITE" id="PS51729"/>
    </source>
</evidence>
<name>A0ABS8ABU2_9BACT</name>
<dbReference type="PROSITE" id="PS51729">
    <property type="entry name" value="GNAT_YJDJ"/>
    <property type="match status" value="1"/>
</dbReference>
<dbReference type="EMBL" id="JAJADQ010000004">
    <property type="protein sequence ID" value="MCB2377891.1"/>
    <property type="molecule type" value="Genomic_DNA"/>
</dbReference>
<reference evidence="2" key="1">
    <citation type="submission" date="2021-10" db="EMBL/GenBank/DDBJ databases">
        <authorList>
            <person name="Dean J.D."/>
            <person name="Kim M.K."/>
            <person name="Newey C.N."/>
            <person name="Stoker T.S."/>
            <person name="Thompson D.W."/>
            <person name="Grose J.H."/>
        </authorList>
    </citation>
    <scope>NUCLEOTIDE SEQUENCE</scope>
    <source>
        <strain evidence="2">BT635</strain>
    </source>
</reference>